<dbReference type="Gene3D" id="1.10.3210.10">
    <property type="entry name" value="Hypothetical protein af1432"/>
    <property type="match status" value="1"/>
</dbReference>
<evidence type="ECO:0000256" key="5">
    <source>
        <dbReference type="ARBA" id="ARBA00023004"/>
    </source>
</evidence>
<evidence type="ECO:0000256" key="3">
    <source>
        <dbReference type="ARBA" id="ARBA00022741"/>
    </source>
</evidence>
<dbReference type="CDD" id="cd00077">
    <property type="entry name" value="HDc"/>
    <property type="match status" value="1"/>
</dbReference>
<dbReference type="HOGENOM" id="CLU_089580_1_2_9"/>
<reference evidence="8 9" key="2">
    <citation type="journal article" date="2010" name="Stand. Genomic Sci.">
        <title>Complete genome sequence of Syntrophothermus lipocalidus type strain (TGB-C1).</title>
        <authorList>
            <person name="Djao O.D."/>
            <person name="Zhang X."/>
            <person name="Lucas S."/>
            <person name="Lapidus A."/>
            <person name="Del Rio T.G."/>
            <person name="Nolan M."/>
            <person name="Tice H."/>
            <person name="Cheng J.F."/>
            <person name="Han C."/>
            <person name="Tapia R."/>
            <person name="Goodwin L."/>
            <person name="Pitluck S."/>
            <person name="Liolios K."/>
            <person name="Ivanova N."/>
            <person name="Mavromatis K."/>
            <person name="Mikhailova N."/>
            <person name="Ovchinnikova G."/>
            <person name="Pati A."/>
            <person name="Brambilla E."/>
            <person name="Chen A."/>
            <person name="Palaniappan K."/>
            <person name="Land M."/>
            <person name="Hauser L."/>
            <person name="Chang Y.J."/>
            <person name="Jeffries C.D."/>
            <person name="Rohde M."/>
            <person name="Sikorski J."/>
            <person name="Spring S."/>
            <person name="Goker M."/>
            <person name="Detter J.C."/>
            <person name="Woyke T."/>
            <person name="Bristow J."/>
            <person name="Eisen J.A."/>
            <person name="Markowitz V."/>
            <person name="Hugenholtz P."/>
            <person name="Kyrpides N.C."/>
            <person name="Klenk H.P."/>
        </authorList>
    </citation>
    <scope>NUCLEOTIDE SEQUENCE [LARGE SCALE GENOMIC DNA]</scope>
    <source>
        <strain evidence="9">DSM 12680 / TGB-C1</strain>
    </source>
</reference>
<dbReference type="GO" id="GO:0000166">
    <property type="term" value="F:nucleotide binding"/>
    <property type="evidence" value="ECO:0007669"/>
    <property type="project" value="UniProtKB-KW"/>
</dbReference>
<dbReference type="OrthoDB" id="5295945at2"/>
<dbReference type="AlphaFoldDB" id="D7CP03"/>
<dbReference type="STRING" id="643648.Slip_1680"/>
<dbReference type="Pfam" id="PF01966">
    <property type="entry name" value="HD"/>
    <property type="match status" value="1"/>
</dbReference>
<dbReference type="GO" id="GO:0046872">
    <property type="term" value="F:metal ion binding"/>
    <property type="evidence" value="ECO:0007669"/>
    <property type="project" value="UniProtKB-KW"/>
</dbReference>
<evidence type="ECO:0000256" key="2">
    <source>
        <dbReference type="ARBA" id="ARBA00022723"/>
    </source>
</evidence>
<gene>
    <name evidence="8" type="ordered locus">Slip_1680</name>
</gene>
<evidence type="ECO:0000313" key="9">
    <source>
        <dbReference type="Proteomes" id="UP000000378"/>
    </source>
</evidence>
<comment type="catalytic activity">
    <reaction evidence="6">
        <text>P(1),P(4)-bis(5'-adenosyl) tetraphosphate + H2O = 2 ADP + 2 H(+)</text>
        <dbReference type="Rhea" id="RHEA:24252"/>
        <dbReference type="ChEBI" id="CHEBI:15377"/>
        <dbReference type="ChEBI" id="CHEBI:15378"/>
        <dbReference type="ChEBI" id="CHEBI:58141"/>
        <dbReference type="ChEBI" id="CHEBI:456216"/>
        <dbReference type="EC" id="3.6.1.41"/>
    </reaction>
</comment>
<dbReference type="InterPro" id="IPR051094">
    <property type="entry name" value="Diverse_Catalytic_Enzymes"/>
</dbReference>
<keyword evidence="5" id="KW-0408">Iron</keyword>
<reference evidence="9" key="1">
    <citation type="journal article" date="2010" name="Stand. Genomic Sci.">
        <title>Complete genome sequence of Syntrophothermus lipocalidus type strain (TGB-C1T).</title>
        <authorList>
            <consortium name="US DOE Joint Genome Institute (JGI-PGF)"/>
            <person name="Djao O."/>
            <person name="Zhang X."/>
            <person name="Lucas S."/>
            <person name="Lapidus A."/>
            <person name="Glavina Del Rio T."/>
            <person name="Nolan M."/>
            <person name="Tice H."/>
            <person name="Cheng J."/>
            <person name="Han C."/>
            <person name="Tapia R."/>
            <person name="Goodwin L."/>
            <person name="Pitluck S."/>
            <person name="Liolios K."/>
            <person name="Ivanova N."/>
            <person name="Mavromatis K."/>
            <person name="Mikhailova N."/>
            <person name="Ovchinnikova G."/>
            <person name="Pati A."/>
            <person name="Brambilla E."/>
            <person name="Chen A."/>
            <person name="Palaniappan K."/>
            <person name="Land M."/>
            <person name="Hauser L."/>
            <person name="Chang Y."/>
            <person name="Jeffries C."/>
            <person name="Rohde M."/>
            <person name="Sikorski J."/>
            <person name="Spring S."/>
            <person name="Goker M."/>
            <person name="Detter J."/>
            <person name="Woyke T."/>
            <person name="Bristow J."/>
            <person name="Eisen J."/>
            <person name="Markowitz V."/>
            <person name="Hugenholtz P."/>
            <person name="Kyrpides N."/>
            <person name="Klenk H."/>
        </authorList>
    </citation>
    <scope>NUCLEOTIDE SEQUENCE [LARGE SCALE GENOMIC DNA]</scope>
    <source>
        <strain evidence="9">DSM 12680 / TGB-C1</strain>
    </source>
</reference>
<dbReference type="PROSITE" id="PS51831">
    <property type="entry name" value="HD"/>
    <property type="match status" value="1"/>
</dbReference>
<proteinExistence type="predicted"/>
<feature type="domain" description="HD" evidence="7">
    <location>
        <begin position="21"/>
        <end position="136"/>
    </location>
</feature>
<dbReference type="GO" id="GO:0008803">
    <property type="term" value="F:bis(5'-nucleosyl)-tetraphosphatase (symmetrical) activity"/>
    <property type="evidence" value="ECO:0007669"/>
    <property type="project" value="UniProtKB-EC"/>
</dbReference>
<dbReference type="InterPro" id="IPR006674">
    <property type="entry name" value="HD_domain"/>
</dbReference>
<name>D7CP03_SYNLT</name>
<dbReference type="eggNOG" id="COG1713">
    <property type="taxonomic scope" value="Bacteria"/>
</dbReference>
<dbReference type="PANTHER" id="PTHR35795:SF1">
    <property type="entry name" value="BIS(5'-NUCLEOSYL)-TETRAPHOSPHATASE, SYMMETRICAL"/>
    <property type="match status" value="1"/>
</dbReference>
<evidence type="ECO:0000256" key="4">
    <source>
        <dbReference type="ARBA" id="ARBA00022801"/>
    </source>
</evidence>
<keyword evidence="2" id="KW-0479">Metal-binding</keyword>
<organism evidence="8 9">
    <name type="scientific">Syntrophothermus lipocalidus (strain DSM 12680 / TGB-C1)</name>
    <dbReference type="NCBI Taxonomy" id="643648"/>
    <lineage>
        <taxon>Bacteria</taxon>
        <taxon>Bacillati</taxon>
        <taxon>Bacillota</taxon>
        <taxon>Clostridia</taxon>
        <taxon>Eubacteriales</taxon>
        <taxon>Syntrophomonadaceae</taxon>
        <taxon>Syntrophothermus</taxon>
    </lineage>
</organism>
<evidence type="ECO:0000256" key="1">
    <source>
        <dbReference type="ARBA" id="ARBA00012506"/>
    </source>
</evidence>
<dbReference type="InterPro" id="IPR003607">
    <property type="entry name" value="HD/PDEase_dom"/>
</dbReference>
<accession>D7CP03</accession>
<dbReference type="Proteomes" id="UP000000378">
    <property type="component" value="Chromosome"/>
</dbReference>
<dbReference type="SUPFAM" id="SSF109604">
    <property type="entry name" value="HD-domain/PDEase-like"/>
    <property type="match status" value="1"/>
</dbReference>
<dbReference type="KEGG" id="slp:Slip_1680"/>
<keyword evidence="4" id="KW-0378">Hydrolase</keyword>
<dbReference type="NCBIfam" id="TIGR00488">
    <property type="entry name" value="bis(5'-nucleosyl)-tetraphosphatase (symmetrical) YqeK"/>
    <property type="match status" value="1"/>
</dbReference>
<keyword evidence="3" id="KW-0547">Nucleotide-binding</keyword>
<keyword evidence="9" id="KW-1185">Reference proteome</keyword>
<dbReference type="InterPro" id="IPR005249">
    <property type="entry name" value="YqeK"/>
</dbReference>
<dbReference type="EC" id="3.6.1.41" evidence="1"/>
<dbReference type="EMBL" id="CP002048">
    <property type="protein sequence ID" value="ADI02438.1"/>
    <property type="molecule type" value="Genomic_DNA"/>
</dbReference>
<dbReference type="PANTHER" id="PTHR35795">
    <property type="entry name" value="SLR1885 PROTEIN"/>
    <property type="match status" value="1"/>
</dbReference>
<dbReference type="SMART" id="SM00471">
    <property type="entry name" value="HDc"/>
    <property type="match status" value="1"/>
</dbReference>
<protein>
    <recommendedName>
        <fullName evidence="1">bis(5'-nucleosyl)-tetraphosphatase (symmetrical)</fullName>
        <ecNumber evidence="1">3.6.1.41</ecNumber>
    </recommendedName>
</protein>
<evidence type="ECO:0000313" key="8">
    <source>
        <dbReference type="EMBL" id="ADI02438.1"/>
    </source>
</evidence>
<sequence length="198" mass="22409">MIGLTPEQAEKEIKNKLSPRRYEHSLGVARVAREMAERFGTDPFQAYMAGILHDYAKGISGAELLAIAVRNGLLTDEVEKLVPDLLHAPVGAFLLRERLGIEDEELLSAVAKHTLGDLEMTVLDKIIFLADMLEPGRDYPGLERLKCLAERNLDRAMVYGLDLTLRYCLEQGRLIHPRTVKVRNRFLRALRELDSMVE</sequence>
<dbReference type="RefSeq" id="WP_013175840.1">
    <property type="nucleotide sequence ID" value="NC_014220.1"/>
</dbReference>
<evidence type="ECO:0000256" key="6">
    <source>
        <dbReference type="ARBA" id="ARBA00049417"/>
    </source>
</evidence>
<evidence type="ECO:0000259" key="7">
    <source>
        <dbReference type="PROSITE" id="PS51831"/>
    </source>
</evidence>